<comment type="caution">
    <text evidence="7">The sequence shown here is derived from an EMBL/GenBank/DDBJ whole genome shotgun (WGS) entry which is preliminary data.</text>
</comment>
<accession>A0A9J6PWT6</accession>
<proteinExistence type="inferred from homology"/>
<keyword evidence="5" id="KW-0975">Bacterial flagellum</keyword>
<feature type="domain" description="Flagellin N-terminal" evidence="6">
    <location>
        <begin position="3"/>
        <end position="141"/>
    </location>
</feature>
<dbReference type="GO" id="GO:0009424">
    <property type="term" value="C:bacterial-type flagellum hook"/>
    <property type="evidence" value="ECO:0007669"/>
    <property type="project" value="InterPro"/>
</dbReference>
<evidence type="ECO:0000313" key="8">
    <source>
        <dbReference type="Proteomes" id="UP001064262"/>
    </source>
</evidence>
<reference evidence="7" key="1">
    <citation type="submission" date="2022-09" db="EMBL/GenBank/DDBJ databases">
        <title>Winslowiella arboricola sp. nov., isolated from bleeding cankers on broadleaf hosts.</title>
        <authorList>
            <person name="Brady C."/>
            <person name="Kaur S."/>
            <person name="Crampton B."/>
            <person name="Maddock D."/>
            <person name="Arnold D."/>
            <person name="Denman S."/>
        </authorList>
    </citation>
    <scope>NUCLEOTIDE SEQUENCE</scope>
    <source>
        <strain evidence="7">BAC 15a-03b</strain>
    </source>
</reference>
<dbReference type="GO" id="GO:0071973">
    <property type="term" value="P:bacterial-type flagellum-dependent cell motility"/>
    <property type="evidence" value="ECO:0007669"/>
    <property type="project" value="InterPro"/>
</dbReference>
<dbReference type="GO" id="GO:0005198">
    <property type="term" value="F:structural molecule activity"/>
    <property type="evidence" value="ECO:0007669"/>
    <property type="project" value="InterPro"/>
</dbReference>
<dbReference type="SUPFAM" id="SSF64518">
    <property type="entry name" value="Phase 1 flagellin"/>
    <property type="match status" value="1"/>
</dbReference>
<keyword evidence="7" id="KW-0966">Cell projection</keyword>
<evidence type="ECO:0000256" key="5">
    <source>
        <dbReference type="ARBA" id="ARBA00023143"/>
    </source>
</evidence>
<dbReference type="GO" id="GO:0005576">
    <property type="term" value="C:extracellular region"/>
    <property type="evidence" value="ECO:0007669"/>
    <property type="project" value="UniProtKB-SubCell"/>
</dbReference>
<organism evidence="7 8">
    <name type="scientific">Winslowiella arboricola</name>
    <dbReference type="NCBI Taxonomy" id="2978220"/>
    <lineage>
        <taxon>Bacteria</taxon>
        <taxon>Pseudomonadati</taxon>
        <taxon>Pseudomonadota</taxon>
        <taxon>Gammaproteobacteria</taxon>
        <taxon>Enterobacterales</taxon>
        <taxon>Erwiniaceae</taxon>
        <taxon>Winslowiella</taxon>
    </lineage>
</organism>
<evidence type="ECO:0000256" key="1">
    <source>
        <dbReference type="ARBA" id="ARBA00004365"/>
    </source>
</evidence>
<evidence type="ECO:0000256" key="2">
    <source>
        <dbReference type="ARBA" id="ARBA00004613"/>
    </source>
</evidence>
<gene>
    <name evidence="7" type="primary">flgL</name>
    <name evidence="7" type="ORF">N5923_22100</name>
</gene>
<evidence type="ECO:0000256" key="3">
    <source>
        <dbReference type="ARBA" id="ARBA00005709"/>
    </source>
</evidence>
<keyword evidence="7" id="KW-0282">Flagellum</keyword>
<evidence type="ECO:0000256" key="4">
    <source>
        <dbReference type="ARBA" id="ARBA00022525"/>
    </source>
</evidence>
<sequence>MRISTTMMYSQQTKAIIDAQSSWLKAGEQLSSGKRVVNPSDDPIASANAVLLAQTQAQSKQFGLARDFATQNLSLEESTLQNVTSSIISAQSLVVNAGNGTLSDDDRASLATQLEGVRGQLKNLANTTDGNGRYLFAGYKTDAAPFDDSTGTMVYQGGNESITQQVDSSRTMTISHTGKEIFQTLTSTAEAEPDGGTSETDLFKMLDDVIAALKVPQDGADETTTDAYTAALGKATRSLGNSLNNVLKVRSETGTQLDELEKLDDLSADRDLSYTTQMSNLVDADYTSTISSYTMLQSALQASYSTFSSMSKMSLFQINS</sequence>
<keyword evidence="4" id="KW-0964">Secreted</keyword>
<dbReference type="RefSeq" id="WP_267144641.1">
    <property type="nucleotide sequence ID" value="NZ_JAODIL010000081.1"/>
</dbReference>
<dbReference type="Pfam" id="PF00669">
    <property type="entry name" value="Flagellin_N"/>
    <property type="match status" value="1"/>
</dbReference>
<dbReference type="PANTHER" id="PTHR42792">
    <property type="entry name" value="FLAGELLIN"/>
    <property type="match status" value="1"/>
</dbReference>
<dbReference type="Gene3D" id="1.20.1330.10">
    <property type="entry name" value="f41 fragment of flagellin, N-terminal domain"/>
    <property type="match status" value="1"/>
</dbReference>
<keyword evidence="7" id="KW-0969">Cilium</keyword>
<dbReference type="PANTHER" id="PTHR42792:SF1">
    <property type="entry name" value="FLAGELLAR HOOK-ASSOCIATED PROTEIN 3"/>
    <property type="match status" value="1"/>
</dbReference>
<dbReference type="EMBL" id="JAODIM010000043">
    <property type="protein sequence ID" value="MCU5780189.1"/>
    <property type="molecule type" value="Genomic_DNA"/>
</dbReference>
<dbReference type="InterPro" id="IPR001492">
    <property type="entry name" value="Flagellin"/>
</dbReference>
<protein>
    <submittedName>
        <fullName evidence="7">Flagellar hook-associated protein FlgL</fullName>
    </submittedName>
</protein>
<dbReference type="AlphaFoldDB" id="A0A9J6PWT6"/>
<evidence type="ECO:0000259" key="6">
    <source>
        <dbReference type="Pfam" id="PF00669"/>
    </source>
</evidence>
<name>A0A9J6PWT6_9GAMM</name>
<dbReference type="InterPro" id="IPR013384">
    <property type="entry name" value="Flagell_FlgL"/>
</dbReference>
<dbReference type="InterPro" id="IPR001029">
    <property type="entry name" value="Flagellin_N"/>
</dbReference>
<comment type="subcellular location">
    <subcellularLocation>
        <location evidence="1">Bacterial flagellum</location>
    </subcellularLocation>
    <subcellularLocation>
        <location evidence="2">Secreted</location>
    </subcellularLocation>
</comment>
<comment type="similarity">
    <text evidence="3">Belongs to the bacterial flagellin family.</text>
</comment>
<evidence type="ECO:0000313" key="7">
    <source>
        <dbReference type="EMBL" id="MCU5780189.1"/>
    </source>
</evidence>
<keyword evidence="8" id="KW-1185">Reference proteome</keyword>
<dbReference type="Proteomes" id="UP001064262">
    <property type="component" value="Unassembled WGS sequence"/>
</dbReference>
<dbReference type="NCBIfam" id="TIGR02550">
    <property type="entry name" value="flagell_flgL"/>
    <property type="match status" value="1"/>
</dbReference>